<sequence length="172" mass="19197">MAFRIGLTLLVLLLLACGAPAPVVYEKDGFALAHAASWQVTDDAHVGQMRQINIEGPNDAVLLLQHMPNETVLPLTEYAVFYSGLFAESLADLTVEADGINEMERPMRGGPVAGIRETFFISNETHRVPYFREFLFFEKGDHTLVVILQGRQMDETHLQPEFTRLVNSVVIP</sequence>
<keyword evidence="1" id="KW-0732">Signal</keyword>
<evidence type="ECO:0000313" key="2">
    <source>
        <dbReference type="EMBL" id="MBO1317765.1"/>
    </source>
</evidence>
<reference evidence="2" key="1">
    <citation type="submission" date="2021-03" db="EMBL/GenBank/DDBJ databases">
        <authorList>
            <person name="Wang G."/>
        </authorList>
    </citation>
    <scope>NUCLEOTIDE SEQUENCE</scope>
    <source>
        <strain evidence="2">KCTC 12899</strain>
    </source>
</reference>
<evidence type="ECO:0008006" key="4">
    <source>
        <dbReference type="Google" id="ProtNLM"/>
    </source>
</evidence>
<gene>
    <name evidence="2" type="ORF">J3U88_04775</name>
</gene>
<dbReference type="PROSITE" id="PS51257">
    <property type="entry name" value="PROKAR_LIPOPROTEIN"/>
    <property type="match status" value="1"/>
</dbReference>
<dbReference type="Proteomes" id="UP000664417">
    <property type="component" value="Unassembled WGS sequence"/>
</dbReference>
<dbReference type="RefSeq" id="WP_207857199.1">
    <property type="nucleotide sequence ID" value="NZ_JAFREP010000003.1"/>
</dbReference>
<dbReference type="EMBL" id="JAFREP010000003">
    <property type="protein sequence ID" value="MBO1317765.1"/>
    <property type="molecule type" value="Genomic_DNA"/>
</dbReference>
<protein>
    <recommendedName>
        <fullName evidence="4">Transmembrane protein</fullName>
    </recommendedName>
</protein>
<comment type="caution">
    <text evidence="2">The sequence shown here is derived from an EMBL/GenBank/DDBJ whole genome shotgun (WGS) entry which is preliminary data.</text>
</comment>
<keyword evidence="3" id="KW-1185">Reference proteome</keyword>
<dbReference type="AlphaFoldDB" id="A0A8J7QDS1"/>
<evidence type="ECO:0000313" key="3">
    <source>
        <dbReference type="Proteomes" id="UP000664417"/>
    </source>
</evidence>
<organism evidence="2 3">
    <name type="scientific">Acanthopleuribacter pedis</name>
    <dbReference type="NCBI Taxonomy" id="442870"/>
    <lineage>
        <taxon>Bacteria</taxon>
        <taxon>Pseudomonadati</taxon>
        <taxon>Acidobacteriota</taxon>
        <taxon>Holophagae</taxon>
        <taxon>Acanthopleuribacterales</taxon>
        <taxon>Acanthopleuribacteraceae</taxon>
        <taxon>Acanthopleuribacter</taxon>
    </lineage>
</organism>
<feature type="signal peptide" evidence="1">
    <location>
        <begin position="1"/>
        <end position="21"/>
    </location>
</feature>
<proteinExistence type="predicted"/>
<feature type="chain" id="PRO_5035306530" description="Transmembrane protein" evidence="1">
    <location>
        <begin position="22"/>
        <end position="172"/>
    </location>
</feature>
<name>A0A8J7QDS1_9BACT</name>
<accession>A0A8J7QDS1</accession>
<evidence type="ECO:0000256" key="1">
    <source>
        <dbReference type="SAM" id="SignalP"/>
    </source>
</evidence>